<accession>A0AAD6WZA6</accession>
<comment type="caution">
    <text evidence="2">The sequence shown here is derived from an EMBL/GenBank/DDBJ whole genome shotgun (WGS) entry which is preliminary data.</text>
</comment>
<dbReference type="Proteomes" id="UP001218188">
    <property type="component" value="Unassembled WGS sequence"/>
</dbReference>
<evidence type="ECO:0000313" key="2">
    <source>
        <dbReference type="EMBL" id="KAJ7029046.1"/>
    </source>
</evidence>
<keyword evidence="3" id="KW-1185">Reference proteome</keyword>
<evidence type="ECO:0000313" key="3">
    <source>
        <dbReference type="Proteomes" id="UP001218188"/>
    </source>
</evidence>
<reference evidence="2" key="1">
    <citation type="submission" date="2023-03" db="EMBL/GenBank/DDBJ databases">
        <title>Massive genome expansion in bonnet fungi (Mycena s.s.) driven by repeated elements and novel gene families across ecological guilds.</title>
        <authorList>
            <consortium name="Lawrence Berkeley National Laboratory"/>
            <person name="Harder C.B."/>
            <person name="Miyauchi S."/>
            <person name="Viragh M."/>
            <person name="Kuo A."/>
            <person name="Thoen E."/>
            <person name="Andreopoulos B."/>
            <person name="Lu D."/>
            <person name="Skrede I."/>
            <person name="Drula E."/>
            <person name="Henrissat B."/>
            <person name="Morin E."/>
            <person name="Kohler A."/>
            <person name="Barry K."/>
            <person name="LaButti K."/>
            <person name="Morin E."/>
            <person name="Salamov A."/>
            <person name="Lipzen A."/>
            <person name="Mereny Z."/>
            <person name="Hegedus B."/>
            <person name="Baldrian P."/>
            <person name="Stursova M."/>
            <person name="Weitz H."/>
            <person name="Taylor A."/>
            <person name="Grigoriev I.V."/>
            <person name="Nagy L.G."/>
            <person name="Martin F."/>
            <person name="Kauserud H."/>
        </authorList>
    </citation>
    <scope>NUCLEOTIDE SEQUENCE</scope>
    <source>
        <strain evidence="2">CBHHK200</strain>
    </source>
</reference>
<proteinExistence type="predicted"/>
<sequence length="384" mass="42963">MQMPNSELGRLADINTNFPWAIRSLDRGEEDQFCAAVFKVYRGSQPLPDSRRRTPSCKEVTDDTQSPLRCFGVGVARIEKWRTPWRIRDQRDGRSRTHEGNSNAERWVRGIVNGARVRRGGGQFGRCDEPGAENAKGGVSTLRVYGGDLRRHPGTQLARREGDRTTPVKSKHDKGGGRGAVTKTALAGLEMSELLWWLGRRGGKRQERTDVAVFDRGSLGSPACRLSSDAFPCAKPSTVETSLGAFAWGIGTPQFVINVNVLWINHSGRVLGLTLTPKPAHADPTHVKLRNLVSLFDTRCRLQLDEKIPPANFLPSFQRAESNDIALIEIIQIRNGVRATRYERRMYTVCNRLWPEILAIPSKRRVIRFPAQSEPAIATSLRYT</sequence>
<gene>
    <name evidence="2" type="ORF">C8F04DRAFT_1187981</name>
</gene>
<evidence type="ECO:0000256" key="1">
    <source>
        <dbReference type="SAM" id="MobiDB-lite"/>
    </source>
</evidence>
<protein>
    <submittedName>
        <fullName evidence="2">Uncharacterized protein</fullName>
    </submittedName>
</protein>
<dbReference type="AlphaFoldDB" id="A0AAD6WZA6"/>
<feature type="region of interest" description="Disordered" evidence="1">
    <location>
        <begin position="145"/>
        <end position="180"/>
    </location>
</feature>
<organism evidence="2 3">
    <name type="scientific">Mycena alexandri</name>
    <dbReference type="NCBI Taxonomy" id="1745969"/>
    <lineage>
        <taxon>Eukaryota</taxon>
        <taxon>Fungi</taxon>
        <taxon>Dikarya</taxon>
        <taxon>Basidiomycota</taxon>
        <taxon>Agaricomycotina</taxon>
        <taxon>Agaricomycetes</taxon>
        <taxon>Agaricomycetidae</taxon>
        <taxon>Agaricales</taxon>
        <taxon>Marasmiineae</taxon>
        <taxon>Mycenaceae</taxon>
        <taxon>Mycena</taxon>
    </lineage>
</organism>
<name>A0AAD6WZA6_9AGAR</name>
<dbReference type="EMBL" id="JARJCM010000105">
    <property type="protein sequence ID" value="KAJ7029046.1"/>
    <property type="molecule type" value="Genomic_DNA"/>
</dbReference>